<dbReference type="OrthoDB" id="69269at2759"/>
<feature type="region of interest" description="Disordered" evidence="1">
    <location>
        <begin position="95"/>
        <end position="138"/>
    </location>
</feature>
<feature type="region of interest" description="Disordered" evidence="1">
    <location>
        <begin position="1"/>
        <end position="78"/>
    </location>
</feature>
<organism evidence="3 4">
    <name type="scientific">Polytolypa hystricis (strain UAMH7299)</name>
    <dbReference type="NCBI Taxonomy" id="1447883"/>
    <lineage>
        <taxon>Eukaryota</taxon>
        <taxon>Fungi</taxon>
        <taxon>Dikarya</taxon>
        <taxon>Ascomycota</taxon>
        <taxon>Pezizomycotina</taxon>
        <taxon>Eurotiomycetes</taxon>
        <taxon>Eurotiomycetidae</taxon>
        <taxon>Onygenales</taxon>
        <taxon>Onygenales incertae sedis</taxon>
        <taxon>Polytolypa</taxon>
    </lineage>
</organism>
<feature type="compositionally biased region" description="Basic and acidic residues" evidence="1">
    <location>
        <begin position="268"/>
        <end position="278"/>
    </location>
</feature>
<dbReference type="PROSITE" id="PS51043">
    <property type="entry name" value="DDHD"/>
    <property type="match status" value="1"/>
</dbReference>
<evidence type="ECO:0000313" key="3">
    <source>
        <dbReference type="EMBL" id="PGH05108.1"/>
    </source>
</evidence>
<feature type="domain" description="DDHD" evidence="2">
    <location>
        <begin position="866"/>
        <end position="1093"/>
    </location>
</feature>
<accession>A0A2B7X8X9</accession>
<sequence>MSGPVHTYGPTCLLYDPPPENNAPPASDPNIIPGPPKLRPQFFYTSSFPIDDPLTPLPPPSSGSSTSQVKLPPQPFSVRDNIALEEAWAGLRSALEGKNAEDGRDVEDNTGAASSSRRDLSRAGKKSSVARKSLSTRLEEGDARNRVRIALEEGKKRDKNLGEDTEAPLFEDGEIDEVLATLEQQLKGYDAAISGENNKSDTDLMLRTLHDVIAQVSGASEIRTDLPQPVVDAVSRVLRQDITREKKPFQALSSRQDPPRRISVPIRIPDKSSRHSEAESGGLHTTQGRGSPDEIDNIRSNHRKRHSPPLDRKSKAPKYTRTSSPGGEEDGSDSAETSTPRFGSLHVNDTNISGSPFARAPVRDEHSRSLGRSANPTERMMAQLQGDKAPHPSSQADTAPIPRPTRPISKRLSTTNTPQVASAPSNVEPDAVVPVGASRLHLVELPNLQMKPMYWNPVHDVSPVVRATWFYKNTMLPLEPDLANQLEAGFMYMQPWTQTWQDELDSCVEHGAEAELKIVHRIWPKEENKDPAKPGTALDMKPQNPSQSALSAEERSPMYSFQENQAAGSAPLQEELHRLFKNSSVIYVNSKDAQILRPSLLPSASRGRRPLGPIRKGREIGIPIVRGFDRQNWEKLHPVKFTSTSAKNFMKAHQVNLRETANGRRQICYACQMEDKRVVAKDLVLVIHGIGQKLSERVESFHFTHAINAFRRQVNVELNSDAAGPLMRPGLESIMVLPVNWRSTLSFEDPGVETSLTDTPAENRFALKDITPETLPAVRSLISDVMLDIPYYMSHHKQKMIQAVVKEANRIYRLWCQNNPGFQTDGRVHLIAHSLGSIMAMDILSQQPTLVPTIDFERSPISNTMFEFDTKNMFFCGSPAGFFLLLNKATLLPRKNRDKGDWDYENNELGIAGEAGTFGCLAVDNLYNVMHETDPIAYRLNAAVDTDLANSLKPAYVPSSSTSFLQSLGSVFRWTGSKPAPSQPPTSSSTTSISGSTQRQQQQQQQQPPRGSLAAPGMLSKLPSNIEMETHDFTREEIAERRMVMINDNGQIDFYLSGGGGPLNIQYLNMLSAHSSYWILPDFIRFLVVEIGRVQGREGTLVALRAEKKKGWKSVKG</sequence>
<feature type="region of interest" description="Disordered" evidence="1">
    <location>
        <begin position="975"/>
        <end position="1018"/>
    </location>
</feature>
<dbReference type="GO" id="GO:0004620">
    <property type="term" value="F:phospholipase activity"/>
    <property type="evidence" value="ECO:0007669"/>
    <property type="project" value="TreeGrafter"/>
</dbReference>
<dbReference type="InterPro" id="IPR004177">
    <property type="entry name" value="DDHD_dom"/>
</dbReference>
<reference evidence="3 4" key="1">
    <citation type="submission" date="2017-10" db="EMBL/GenBank/DDBJ databases">
        <title>Comparative genomics in systemic dimorphic fungi from Ajellomycetaceae.</title>
        <authorList>
            <person name="Munoz J.F."/>
            <person name="Mcewen J.G."/>
            <person name="Clay O.K."/>
            <person name="Cuomo C.A."/>
        </authorList>
    </citation>
    <scope>NUCLEOTIDE SEQUENCE [LARGE SCALE GENOMIC DNA]</scope>
    <source>
        <strain evidence="3 4">UAMH7299</strain>
    </source>
</reference>
<dbReference type="GO" id="GO:0046872">
    <property type="term" value="F:metal ion binding"/>
    <property type="evidence" value="ECO:0007669"/>
    <property type="project" value="InterPro"/>
</dbReference>
<feature type="compositionally biased region" description="Basic and acidic residues" evidence="1">
    <location>
        <begin position="98"/>
        <end position="107"/>
    </location>
</feature>
<dbReference type="Pfam" id="PF02862">
    <property type="entry name" value="DDHD"/>
    <property type="match status" value="1"/>
</dbReference>
<dbReference type="STRING" id="1447883.A0A2B7X8X9"/>
<dbReference type="AlphaFoldDB" id="A0A2B7X8X9"/>
<evidence type="ECO:0000259" key="2">
    <source>
        <dbReference type="PROSITE" id="PS51043"/>
    </source>
</evidence>
<proteinExistence type="predicted"/>
<dbReference type="SMART" id="SM01127">
    <property type="entry name" value="DDHD"/>
    <property type="match status" value="1"/>
</dbReference>
<dbReference type="PANTHER" id="PTHR23509:SF6">
    <property type="entry name" value="PHOSPHOLIPASE C1020.13C-RELATED"/>
    <property type="match status" value="1"/>
</dbReference>
<evidence type="ECO:0000256" key="1">
    <source>
        <dbReference type="SAM" id="MobiDB-lite"/>
    </source>
</evidence>
<feature type="region of interest" description="Disordered" evidence="1">
    <location>
        <begin position="525"/>
        <end position="557"/>
    </location>
</feature>
<dbReference type="GO" id="GO:0005737">
    <property type="term" value="C:cytoplasm"/>
    <property type="evidence" value="ECO:0007669"/>
    <property type="project" value="TreeGrafter"/>
</dbReference>
<dbReference type="InterPro" id="IPR058055">
    <property type="entry name" value="PA-PLA1"/>
</dbReference>
<dbReference type="Proteomes" id="UP000224634">
    <property type="component" value="Unassembled WGS sequence"/>
</dbReference>
<gene>
    <name evidence="3" type="ORF">AJ80_08407</name>
</gene>
<dbReference type="InterPro" id="IPR029058">
    <property type="entry name" value="AB_hydrolase_fold"/>
</dbReference>
<protein>
    <recommendedName>
        <fullName evidence="2">DDHD domain-containing protein</fullName>
    </recommendedName>
</protein>
<name>A0A2B7X8X9_POLH7</name>
<dbReference type="PANTHER" id="PTHR23509">
    <property type="entry name" value="PA-PL1 PHOSPHOLIPASE FAMILY"/>
    <property type="match status" value="1"/>
</dbReference>
<dbReference type="SUPFAM" id="SSF53474">
    <property type="entry name" value="alpha/beta-Hydrolases"/>
    <property type="match status" value="1"/>
</dbReference>
<feature type="compositionally biased region" description="Low complexity" evidence="1">
    <location>
        <begin position="985"/>
        <end position="1012"/>
    </location>
</feature>
<feature type="region of interest" description="Disordered" evidence="1">
    <location>
        <begin position="247"/>
        <end position="427"/>
    </location>
</feature>
<dbReference type="EMBL" id="PDNA01000191">
    <property type="protein sequence ID" value="PGH05108.1"/>
    <property type="molecule type" value="Genomic_DNA"/>
</dbReference>
<keyword evidence="4" id="KW-1185">Reference proteome</keyword>
<feature type="compositionally biased region" description="Polar residues" evidence="1">
    <location>
        <begin position="411"/>
        <end position="425"/>
    </location>
</feature>
<comment type="caution">
    <text evidence="3">The sequence shown here is derived from an EMBL/GenBank/DDBJ whole genome shotgun (WGS) entry which is preliminary data.</text>
</comment>
<evidence type="ECO:0000313" key="4">
    <source>
        <dbReference type="Proteomes" id="UP000224634"/>
    </source>
</evidence>